<dbReference type="Gene3D" id="2.170.130.10">
    <property type="entry name" value="TonB-dependent receptor, plug domain"/>
    <property type="match status" value="1"/>
</dbReference>
<reference evidence="14 15" key="1">
    <citation type="journal article" date="2020" name="Int. J. Syst. Evol. Microbiol.">
        <title>Novel acetic acid bacteria from cider fermentations: Acetobacter conturbans sp. nov. and Acetobacter fallax sp. nov.</title>
        <authorList>
            <person name="Sombolestani A.S."/>
            <person name="Cleenwerck I."/>
            <person name="Cnockaert M."/>
            <person name="Borremans W."/>
            <person name="Wieme A.D."/>
            <person name="De Vuyst L."/>
            <person name="Vandamme P."/>
        </authorList>
    </citation>
    <scope>NUCLEOTIDE SEQUENCE [LARGE SCALE GENOMIC DNA]</scope>
    <source>
        <strain evidence="14 15">LMG 30640</strain>
    </source>
</reference>
<dbReference type="Pfam" id="PF00593">
    <property type="entry name" value="TonB_dep_Rec_b-barrel"/>
    <property type="match status" value="1"/>
</dbReference>
<dbReference type="InterPro" id="IPR012910">
    <property type="entry name" value="Plug_dom"/>
</dbReference>
<keyword evidence="3 8" id="KW-1134">Transmembrane beta strand</keyword>
<dbReference type="PANTHER" id="PTHR47234">
    <property type="match status" value="1"/>
</dbReference>
<keyword evidence="2 8" id="KW-0813">Transport</keyword>
<name>A0ABX0JKX0_9PROT</name>
<feature type="chain" id="PRO_5047504503" evidence="11">
    <location>
        <begin position="24"/>
        <end position="1004"/>
    </location>
</feature>
<protein>
    <submittedName>
        <fullName evidence="14">TonB-dependent receptor</fullName>
    </submittedName>
</protein>
<evidence type="ECO:0000259" key="13">
    <source>
        <dbReference type="Pfam" id="PF07715"/>
    </source>
</evidence>
<feature type="region of interest" description="Disordered" evidence="10">
    <location>
        <begin position="33"/>
        <end position="78"/>
    </location>
</feature>
<feature type="signal peptide" evidence="11">
    <location>
        <begin position="1"/>
        <end position="23"/>
    </location>
</feature>
<dbReference type="Gene3D" id="2.40.170.20">
    <property type="entry name" value="TonB-dependent receptor, beta-barrel domain"/>
    <property type="match status" value="1"/>
</dbReference>
<comment type="subcellular location">
    <subcellularLocation>
        <location evidence="1 8">Cell outer membrane</location>
        <topology evidence="1 8">Multi-pass membrane protein</topology>
    </subcellularLocation>
</comment>
<evidence type="ECO:0000256" key="10">
    <source>
        <dbReference type="SAM" id="MobiDB-lite"/>
    </source>
</evidence>
<dbReference type="InterPro" id="IPR037066">
    <property type="entry name" value="Plug_dom_sf"/>
</dbReference>
<keyword evidence="5 9" id="KW-0798">TonB box</keyword>
<dbReference type="InterPro" id="IPR039426">
    <property type="entry name" value="TonB-dep_rcpt-like"/>
</dbReference>
<dbReference type="SUPFAM" id="SSF56935">
    <property type="entry name" value="Porins"/>
    <property type="match status" value="1"/>
</dbReference>
<keyword evidence="7 8" id="KW-0998">Cell outer membrane</keyword>
<evidence type="ECO:0000256" key="7">
    <source>
        <dbReference type="ARBA" id="ARBA00023237"/>
    </source>
</evidence>
<evidence type="ECO:0000259" key="12">
    <source>
        <dbReference type="Pfam" id="PF00593"/>
    </source>
</evidence>
<proteinExistence type="inferred from homology"/>
<dbReference type="RefSeq" id="WP_173582389.1">
    <property type="nucleotide sequence ID" value="NZ_WOTB01000004.1"/>
</dbReference>
<feature type="domain" description="TonB-dependent receptor-like beta-barrel" evidence="12">
    <location>
        <begin position="466"/>
        <end position="967"/>
    </location>
</feature>
<evidence type="ECO:0000256" key="6">
    <source>
        <dbReference type="ARBA" id="ARBA00023136"/>
    </source>
</evidence>
<evidence type="ECO:0000256" key="1">
    <source>
        <dbReference type="ARBA" id="ARBA00004571"/>
    </source>
</evidence>
<feature type="domain" description="TonB-dependent receptor plug" evidence="13">
    <location>
        <begin position="134"/>
        <end position="242"/>
    </location>
</feature>
<evidence type="ECO:0000313" key="15">
    <source>
        <dbReference type="Proteomes" id="UP000635278"/>
    </source>
</evidence>
<sequence length="1004" mass="108282">MNDRHFGKRLLLSFSVLTVPVLAECAVLSQTAEARTAADTTDSATAKTRVVKTRPASTAHASTAHASTPRASTSRVAATPVRPVVATSAASTGVSNAATVRAATRSVAADQESQHENITVTGSALNSTSANHNANPVQIVTAKQINMTGVTNLGDFLQRLPSIGSSGTTNSQTNGGSGASCTDIRNLGQSRVLVLIDGKRTALNGASACVDLNTIPVQQIDSIEILKDGGSELYGADAVSGVINIKLRHDLTTGNVTIRGGITGQGDDRTGQISGYKGWNFDHDKGNVTIFGSYMTQGGVLQRNRSWAENAQTNDPTSASGAVFGSSITGDGLFYGNNSGNAYSGNGSNGVTDYNGQRYQYGKAQSLVSALQNATMSIDTHYEVNRHFDIYGNSRYSHKTSNYYMAPEPISGTPTTILLPTDYPGNTTGEPLQVYKRMMEWGNRRFETALDTWTSMGGAKGEITHDWNYDISYTYGMSRETDNTEGAGNYLKLLQEWGLTPSNLSNLEDPNTTFTYNPNSCAGSAGCVQSNAFSSLSRQAAAYSNYTTINHSLYQLRDLNLRIHNNHVVKMPWENGGALGIALGMEHRSESLNYTPDPNVVSGNTLTNSQGITSGGFNVTEGYLEGRLQLLKNAFLAKDLTIDGQGRYSSYNTFGSTRNWKGSINWAPTQDISFRGTLGTSFRQPNVYEMYGGQALSYETATDPCAQVASYAALAGAVQTNCAAKGINTSTFVQAGGGQVATTTGGNTKLRPETGRTHTFGAVLTPRWIKGFSTSAEFWHYSMQHMIGSLGTQYIMDSCYTNSDPSQCSYITRNSGGQITNVNAIDENLGGMITSGIDWDLSYHIRVTPNDIFSIENNFQRILQYKQQNEAGGQWYNYRGSLLYQGTAGETTGVPITRDYLTLGWQHGAIGVNYMVQYISGMNWNNGTSDLTKVGSERVKTPGMYLQDLSLSYSYRQWAFTGGIQNIANKKPPFVASATDNSVGGMYGSFYNGRYFFLQAGMNF</sequence>
<dbReference type="InterPro" id="IPR036942">
    <property type="entry name" value="Beta-barrel_TonB_sf"/>
</dbReference>
<dbReference type="InterPro" id="IPR000531">
    <property type="entry name" value="Beta-barrel_TonB"/>
</dbReference>
<dbReference type="EMBL" id="WOTB01000004">
    <property type="protein sequence ID" value="NHN84011.1"/>
    <property type="molecule type" value="Genomic_DNA"/>
</dbReference>
<evidence type="ECO:0000256" key="11">
    <source>
        <dbReference type="SAM" id="SignalP"/>
    </source>
</evidence>
<evidence type="ECO:0000256" key="8">
    <source>
        <dbReference type="PROSITE-ProRule" id="PRU01360"/>
    </source>
</evidence>
<keyword evidence="4 8" id="KW-0812">Transmembrane</keyword>
<keyword evidence="14" id="KW-0675">Receptor</keyword>
<evidence type="ECO:0000313" key="14">
    <source>
        <dbReference type="EMBL" id="NHN84011.1"/>
    </source>
</evidence>
<organism evidence="14 15">
    <name type="scientific">Acetobacter musti</name>
    <dbReference type="NCBI Taxonomy" id="864732"/>
    <lineage>
        <taxon>Bacteria</taxon>
        <taxon>Pseudomonadati</taxon>
        <taxon>Pseudomonadota</taxon>
        <taxon>Alphaproteobacteria</taxon>
        <taxon>Acetobacterales</taxon>
        <taxon>Acetobacteraceae</taxon>
        <taxon>Acetobacter</taxon>
    </lineage>
</organism>
<dbReference type="Pfam" id="PF07715">
    <property type="entry name" value="Plug"/>
    <property type="match status" value="1"/>
</dbReference>
<evidence type="ECO:0000256" key="5">
    <source>
        <dbReference type="ARBA" id="ARBA00023077"/>
    </source>
</evidence>
<evidence type="ECO:0000256" key="2">
    <source>
        <dbReference type="ARBA" id="ARBA00022448"/>
    </source>
</evidence>
<gene>
    <name evidence="14" type="ORF">GOB93_05055</name>
</gene>
<keyword evidence="15" id="KW-1185">Reference proteome</keyword>
<dbReference type="PANTHER" id="PTHR47234:SF2">
    <property type="entry name" value="TONB-DEPENDENT RECEPTOR"/>
    <property type="match status" value="1"/>
</dbReference>
<keyword evidence="11" id="KW-0732">Signal</keyword>
<evidence type="ECO:0000256" key="3">
    <source>
        <dbReference type="ARBA" id="ARBA00022452"/>
    </source>
</evidence>
<keyword evidence="6 8" id="KW-0472">Membrane</keyword>
<comment type="caution">
    <text evidence="14">The sequence shown here is derived from an EMBL/GenBank/DDBJ whole genome shotgun (WGS) entry which is preliminary data.</text>
</comment>
<dbReference type="Proteomes" id="UP000635278">
    <property type="component" value="Unassembled WGS sequence"/>
</dbReference>
<evidence type="ECO:0000256" key="9">
    <source>
        <dbReference type="RuleBase" id="RU003357"/>
    </source>
</evidence>
<accession>A0ABX0JKX0</accession>
<evidence type="ECO:0000256" key="4">
    <source>
        <dbReference type="ARBA" id="ARBA00022692"/>
    </source>
</evidence>
<dbReference type="PROSITE" id="PS52016">
    <property type="entry name" value="TONB_DEPENDENT_REC_3"/>
    <property type="match status" value="1"/>
</dbReference>
<comment type="similarity">
    <text evidence="8 9">Belongs to the TonB-dependent receptor family.</text>
</comment>